<keyword evidence="2" id="KW-1185">Reference proteome</keyword>
<sequence>MFELKFASPSVPAVSPFLMATTLLAKGRRTIISFSHSEYGGCSPRSVLHLCFPNWQEMVCSGSWSRFFKRAYCLRRKHLPPSASLD</sequence>
<dbReference type="Proteomes" id="UP000091857">
    <property type="component" value="Chromosome 15"/>
</dbReference>
<evidence type="ECO:0000313" key="1">
    <source>
        <dbReference type="EMBL" id="KAG8637842.1"/>
    </source>
</evidence>
<name>A0ACB7GC91_MANES</name>
<reference evidence="2" key="1">
    <citation type="journal article" date="2016" name="Nat. Biotechnol.">
        <title>Sequencing wild and cultivated cassava and related species reveals extensive interspecific hybridization and genetic diversity.</title>
        <authorList>
            <person name="Bredeson J.V."/>
            <person name="Lyons J.B."/>
            <person name="Prochnik S.E."/>
            <person name="Wu G.A."/>
            <person name="Ha C.M."/>
            <person name="Edsinger-Gonzales E."/>
            <person name="Grimwood J."/>
            <person name="Schmutz J."/>
            <person name="Rabbi I.Y."/>
            <person name="Egesi C."/>
            <person name="Nauluvula P."/>
            <person name="Lebot V."/>
            <person name="Ndunguru J."/>
            <person name="Mkamilo G."/>
            <person name="Bart R.S."/>
            <person name="Setter T.L."/>
            <person name="Gleadow R.M."/>
            <person name="Kulakow P."/>
            <person name="Ferguson M.E."/>
            <person name="Rounsley S."/>
            <person name="Rokhsar D.S."/>
        </authorList>
    </citation>
    <scope>NUCLEOTIDE SEQUENCE [LARGE SCALE GENOMIC DNA]</scope>
    <source>
        <strain evidence="2">cv. AM560-2</strain>
    </source>
</reference>
<protein>
    <submittedName>
        <fullName evidence="1">Uncharacterized protein</fullName>
    </submittedName>
</protein>
<proteinExistence type="predicted"/>
<dbReference type="EMBL" id="CM004401">
    <property type="protein sequence ID" value="KAG8637842.1"/>
    <property type="molecule type" value="Genomic_DNA"/>
</dbReference>
<evidence type="ECO:0000313" key="2">
    <source>
        <dbReference type="Proteomes" id="UP000091857"/>
    </source>
</evidence>
<accession>A0ACB7GC91</accession>
<comment type="caution">
    <text evidence="1">The sequence shown here is derived from an EMBL/GenBank/DDBJ whole genome shotgun (WGS) entry which is preliminary data.</text>
</comment>
<organism evidence="1 2">
    <name type="scientific">Manihot esculenta</name>
    <name type="common">Cassava</name>
    <name type="synonym">Jatropha manihot</name>
    <dbReference type="NCBI Taxonomy" id="3983"/>
    <lineage>
        <taxon>Eukaryota</taxon>
        <taxon>Viridiplantae</taxon>
        <taxon>Streptophyta</taxon>
        <taxon>Embryophyta</taxon>
        <taxon>Tracheophyta</taxon>
        <taxon>Spermatophyta</taxon>
        <taxon>Magnoliopsida</taxon>
        <taxon>eudicotyledons</taxon>
        <taxon>Gunneridae</taxon>
        <taxon>Pentapetalae</taxon>
        <taxon>rosids</taxon>
        <taxon>fabids</taxon>
        <taxon>Malpighiales</taxon>
        <taxon>Euphorbiaceae</taxon>
        <taxon>Crotonoideae</taxon>
        <taxon>Manihoteae</taxon>
        <taxon>Manihot</taxon>
    </lineage>
</organism>
<gene>
    <name evidence="1" type="ORF">MANES_15G169701v8</name>
</gene>